<feature type="domain" description="N-acetyltransferase" evidence="3">
    <location>
        <begin position="11"/>
        <end position="166"/>
    </location>
</feature>
<evidence type="ECO:0000313" key="4">
    <source>
        <dbReference type="EMBL" id="MFD1784091.1"/>
    </source>
</evidence>
<dbReference type="Pfam" id="PF00583">
    <property type="entry name" value="Acetyltransf_1"/>
    <property type="match status" value="1"/>
</dbReference>
<evidence type="ECO:0000313" key="5">
    <source>
        <dbReference type="Proteomes" id="UP001597237"/>
    </source>
</evidence>
<evidence type="ECO:0000259" key="3">
    <source>
        <dbReference type="PROSITE" id="PS51186"/>
    </source>
</evidence>
<dbReference type="PANTHER" id="PTHR10545">
    <property type="entry name" value="DIAMINE N-ACETYLTRANSFERASE"/>
    <property type="match status" value="1"/>
</dbReference>
<protein>
    <submittedName>
        <fullName evidence="4">GNAT family N-acetyltransferase</fullName>
        <ecNumber evidence="4">2.3.-.-</ecNumber>
    </submittedName>
</protein>
<keyword evidence="5" id="KW-1185">Reference proteome</keyword>
<name>A0ABW4N2E4_9CAUL</name>
<dbReference type="SUPFAM" id="SSF55729">
    <property type="entry name" value="Acyl-CoA N-acyltransferases (Nat)"/>
    <property type="match status" value="1"/>
</dbReference>
<evidence type="ECO:0000256" key="1">
    <source>
        <dbReference type="ARBA" id="ARBA00022679"/>
    </source>
</evidence>
<evidence type="ECO:0000256" key="2">
    <source>
        <dbReference type="ARBA" id="ARBA00023315"/>
    </source>
</evidence>
<dbReference type="PROSITE" id="PS51186">
    <property type="entry name" value="GNAT"/>
    <property type="match status" value="1"/>
</dbReference>
<accession>A0ABW4N2E4</accession>
<sequence>MTDAPLQAAKIAVRPASPADCATIYGFIRDLAEYERLLDQVKATEADIARDLFGPAPRVFCDIAEADGTPVGFALWFYSYSTFAGRHGIYLEDLFVREEARGRGAGKALLAGLARRCVAEGLARLEWAVLDWNAPSIAFYDALGAAALDDWIVRRLTGEPLARLAEA</sequence>
<dbReference type="InterPro" id="IPR000182">
    <property type="entry name" value="GNAT_dom"/>
</dbReference>
<organism evidence="4 5">
    <name type="scientific">Phenylobacterium terrae</name>
    <dbReference type="NCBI Taxonomy" id="2665495"/>
    <lineage>
        <taxon>Bacteria</taxon>
        <taxon>Pseudomonadati</taxon>
        <taxon>Pseudomonadota</taxon>
        <taxon>Alphaproteobacteria</taxon>
        <taxon>Caulobacterales</taxon>
        <taxon>Caulobacteraceae</taxon>
        <taxon>Phenylobacterium</taxon>
    </lineage>
</organism>
<dbReference type="CDD" id="cd04301">
    <property type="entry name" value="NAT_SF"/>
    <property type="match status" value="1"/>
</dbReference>
<gene>
    <name evidence="4" type="ORF">ACFSC0_11850</name>
</gene>
<dbReference type="PANTHER" id="PTHR10545:SF29">
    <property type="entry name" value="GH14572P-RELATED"/>
    <property type="match status" value="1"/>
</dbReference>
<dbReference type="InterPro" id="IPR051016">
    <property type="entry name" value="Diverse_Substrate_AcTransf"/>
</dbReference>
<dbReference type="EMBL" id="JBHUEY010000001">
    <property type="protein sequence ID" value="MFD1784091.1"/>
    <property type="molecule type" value="Genomic_DNA"/>
</dbReference>
<dbReference type="RefSeq" id="WP_377282722.1">
    <property type="nucleotide sequence ID" value="NZ_JBHRSI010000008.1"/>
</dbReference>
<keyword evidence="2 4" id="KW-0012">Acyltransferase</keyword>
<dbReference type="GO" id="GO:0016746">
    <property type="term" value="F:acyltransferase activity"/>
    <property type="evidence" value="ECO:0007669"/>
    <property type="project" value="UniProtKB-KW"/>
</dbReference>
<keyword evidence="1 4" id="KW-0808">Transferase</keyword>
<proteinExistence type="predicted"/>
<dbReference type="InterPro" id="IPR016181">
    <property type="entry name" value="Acyl_CoA_acyltransferase"/>
</dbReference>
<comment type="caution">
    <text evidence="4">The sequence shown here is derived from an EMBL/GenBank/DDBJ whole genome shotgun (WGS) entry which is preliminary data.</text>
</comment>
<dbReference type="Proteomes" id="UP001597237">
    <property type="component" value="Unassembled WGS sequence"/>
</dbReference>
<dbReference type="Gene3D" id="3.40.630.30">
    <property type="match status" value="1"/>
</dbReference>
<reference evidence="5" key="1">
    <citation type="journal article" date="2019" name="Int. J. Syst. Evol. Microbiol.">
        <title>The Global Catalogue of Microorganisms (GCM) 10K type strain sequencing project: providing services to taxonomists for standard genome sequencing and annotation.</title>
        <authorList>
            <consortium name="The Broad Institute Genomics Platform"/>
            <consortium name="The Broad Institute Genome Sequencing Center for Infectious Disease"/>
            <person name="Wu L."/>
            <person name="Ma J."/>
        </authorList>
    </citation>
    <scope>NUCLEOTIDE SEQUENCE [LARGE SCALE GENOMIC DNA]</scope>
    <source>
        <strain evidence="5">DFY28</strain>
    </source>
</reference>
<dbReference type="EC" id="2.3.-.-" evidence="4"/>